<keyword evidence="1" id="KW-0732">Signal</keyword>
<dbReference type="Proteomes" id="UP000887159">
    <property type="component" value="Unassembled WGS sequence"/>
</dbReference>
<dbReference type="EMBL" id="BMAU01021176">
    <property type="protein sequence ID" value="GFX93925.1"/>
    <property type="molecule type" value="Genomic_DNA"/>
</dbReference>
<dbReference type="Pfam" id="PF01359">
    <property type="entry name" value="Transposase_1"/>
    <property type="match status" value="1"/>
</dbReference>
<feature type="chain" id="PRO_5036481242" evidence="1">
    <location>
        <begin position="20"/>
        <end position="85"/>
    </location>
</feature>
<dbReference type="PANTHER" id="PTHR46060:SF1">
    <property type="entry name" value="MARINER MOS1 TRANSPOSASE-LIKE PROTEIN"/>
    <property type="match status" value="1"/>
</dbReference>
<evidence type="ECO:0000256" key="1">
    <source>
        <dbReference type="SAM" id="SignalP"/>
    </source>
</evidence>
<evidence type="ECO:0000313" key="2">
    <source>
        <dbReference type="EMBL" id="GFX93925.1"/>
    </source>
</evidence>
<sequence>MHPRKTMLCVWWTCRQVVHYELLLTGQTVTEDLYSQQLERVQQAMHQKEPALVNRKGVLVLYDNARLHVTRVARNTIQRLGWETL</sequence>
<proteinExistence type="predicted"/>
<gene>
    <name evidence="2" type="primary">SETMAR</name>
    <name evidence="2" type="ORF">TNCV_3412881</name>
</gene>
<comment type="caution">
    <text evidence="2">The sequence shown here is derived from an EMBL/GenBank/DDBJ whole genome shotgun (WGS) entry which is preliminary data.</text>
</comment>
<dbReference type="PANTHER" id="PTHR46060">
    <property type="entry name" value="MARINER MOS1 TRANSPOSASE-LIKE PROTEIN"/>
    <property type="match status" value="1"/>
</dbReference>
<feature type="signal peptide" evidence="1">
    <location>
        <begin position="1"/>
        <end position="19"/>
    </location>
</feature>
<evidence type="ECO:0000313" key="3">
    <source>
        <dbReference type="Proteomes" id="UP000887159"/>
    </source>
</evidence>
<name>A0A8X6RGX1_TRICX</name>
<accession>A0A8X6RGX1</accession>
<protein>
    <submittedName>
        <fullName evidence="2">Histone-lysine N-methyltransferase SETMAR</fullName>
    </submittedName>
</protein>
<dbReference type="InterPro" id="IPR001888">
    <property type="entry name" value="Transposase_1"/>
</dbReference>
<dbReference type="InterPro" id="IPR052709">
    <property type="entry name" value="Transposase-MT_Hybrid"/>
</dbReference>
<reference evidence="2" key="1">
    <citation type="submission" date="2020-08" db="EMBL/GenBank/DDBJ databases">
        <title>Multicomponent nature underlies the extraordinary mechanical properties of spider dragline silk.</title>
        <authorList>
            <person name="Kono N."/>
            <person name="Nakamura H."/>
            <person name="Mori M."/>
            <person name="Yoshida Y."/>
            <person name="Ohtoshi R."/>
            <person name="Malay A.D."/>
            <person name="Moran D.A.P."/>
            <person name="Tomita M."/>
            <person name="Numata K."/>
            <person name="Arakawa K."/>
        </authorList>
    </citation>
    <scope>NUCLEOTIDE SEQUENCE</scope>
</reference>
<keyword evidence="3" id="KW-1185">Reference proteome</keyword>
<dbReference type="Gene3D" id="3.30.420.10">
    <property type="entry name" value="Ribonuclease H-like superfamily/Ribonuclease H"/>
    <property type="match status" value="1"/>
</dbReference>
<dbReference type="GO" id="GO:0003676">
    <property type="term" value="F:nucleic acid binding"/>
    <property type="evidence" value="ECO:0007669"/>
    <property type="project" value="InterPro"/>
</dbReference>
<dbReference type="InterPro" id="IPR036397">
    <property type="entry name" value="RNaseH_sf"/>
</dbReference>
<dbReference type="AlphaFoldDB" id="A0A8X6RGX1"/>
<organism evidence="2 3">
    <name type="scientific">Trichonephila clavipes</name>
    <name type="common">Golden silk orbweaver</name>
    <name type="synonym">Nephila clavipes</name>
    <dbReference type="NCBI Taxonomy" id="2585209"/>
    <lineage>
        <taxon>Eukaryota</taxon>
        <taxon>Metazoa</taxon>
        <taxon>Ecdysozoa</taxon>
        <taxon>Arthropoda</taxon>
        <taxon>Chelicerata</taxon>
        <taxon>Arachnida</taxon>
        <taxon>Araneae</taxon>
        <taxon>Araneomorphae</taxon>
        <taxon>Entelegynae</taxon>
        <taxon>Araneoidea</taxon>
        <taxon>Nephilidae</taxon>
        <taxon>Trichonephila</taxon>
    </lineage>
</organism>